<accession>A0A0F9V551</accession>
<gene>
    <name evidence="1" type="ORF">LCGC14_0448620</name>
</gene>
<name>A0A0F9V551_9ZZZZ</name>
<protein>
    <submittedName>
        <fullName evidence="1">Uncharacterized protein</fullName>
    </submittedName>
</protein>
<proteinExistence type="predicted"/>
<comment type="caution">
    <text evidence="1">The sequence shown here is derived from an EMBL/GenBank/DDBJ whole genome shotgun (WGS) entry which is preliminary data.</text>
</comment>
<evidence type="ECO:0000313" key="1">
    <source>
        <dbReference type="EMBL" id="KKN68671.1"/>
    </source>
</evidence>
<dbReference type="AlphaFoldDB" id="A0A0F9V551"/>
<organism evidence="1">
    <name type="scientific">marine sediment metagenome</name>
    <dbReference type="NCBI Taxonomy" id="412755"/>
    <lineage>
        <taxon>unclassified sequences</taxon>
        <taxon>metagenomes</taxon>
        <taxon>ecological metagenomes</taxon>
    </lineage>
</organism>
<sequence>MPDHPNILDGEFVTIGTGAPSVRMVKLTGTSPAVGASGTIAHGLADRTKIIGAQVLVTADNGNPIPPHFTSVANYEFEFFIDATNVQIYCIAANSSAIDGNAVTIIIIYEE</sequence>
<dbReference type="EMBL" id="LAZR01000442">
    <property type="protein sequence ID" value="KKN68671.1"/>
    <property type="molecule type" value="Genomic_DNA"/>
</dbReference>
<reference evidence="1" key="1">
    <citation type="journal article" date="2015" name="Nature">
        <title>Complex archaea that bridge the gap between prokaryotes and eukaryotes.</title>
        <authorList>
            <person name="Spang A."/>
            <person name="Saw J.H."/>
            <person name="Jorgensen S.L."/>
            <person name="Zaremba-Niedzwiedzka K."/>
            <person name="Martijn J."/>
            <person name="Lind A.E."/>
            <person name="van Eijk R."/>
            <person name="Schleper C."/>
            <person name="Guy L."/>
            <person name="Ettema T.J."/>
        </authorList>
    </citation>
    <scope>NUCLEOTIDE SEQUENCE</scope>
</reference>